<dbReference type="Pfam" id="PF06725">
    <property type="entry name" value="3D"/>
    <property type="match status" value="1"/>
</dbReference>
<evidence type="ECO:0000313" key="3">
    <source>
        <dbReference type="EMBL" id="SYX85511.1"/>
    </source>
</evidence>
<protein>
    <recommendedName>
        <fullName evidence="2">3D domain-containing protein</fullName>
    </recommendedName>
</protein>
<evidence type="ECO:0000313" key="4">
    <source>
        <dbReference type="Proteomes" id="UP000304148"/>
    </source>
</evidence>
<evidence type="ECO:0000256" key="1">
    <source>
        <dbReference type="ARBA" id="ARBA00022729"/>
    </source>
</evidence>
<dbReference type="InterPro" id="IPR036908">
    <property type="entry name" value="RlpA-like_sf"/>
</dbReference>
<dbReference type="CDD" id="cd22786">
    <property type="entry name" value="DPBB_YuiC-like"/>
    <property type="match status" value="1"/>
</dbReference>
<dbReference type="EMBL" id="LS992241">
    <property type="protein sequence ID" value="SYX85511.1"/>
    <property type="molecule type" value="Genomic_DNA"/>
</dbReference>
<keyword evidence="1" id="KW-0732">Signal</keyword>
<dbReference type="PANTHER" id="PTHR39160:SF4">
    <property type="entry name" value="RESUSCITATION-PROMOTING FACTOR RPFB"/>
    <property type="match status" value="1"/>
</dbReference>
<dbReference type="PANTHER" id="PTHR39160">
    <property type="entry name" value="CELL WALL-BINDING PROTEIN YOCH"/>
    <property type="match status" value="1"/>
</dbReference>
<sequence length="275" mass="29647">MFTISTTSSERKGNMTSRSDKRAIVFTRLSLGIAGAVLCVAAGMLIAPMSVQAWTTETGAYQQGALTQATLSTHASSQVQQTKKLTWTSNAGTEALPLVYVQPLPTVKGQKVKEEQERPHVAVAAAKLTFTAAELAPQQERIIRSVKVVATGYTAGAESTGKEPGHPEYGITYSGVKVRRDYVSTIAADLSVFPLGSILYIPGYGYGIVTDIGGKIKGKKLDLFFQTKKQVYGQWGKKEVEVKLIKRGNGKVSEQMLDDLNAAVFKNKGIPESML</sequence>
<dbReference type="GO" id="GO:0009254">
    <property type="term" value="P:peptidoglycan turnover"/>
    <property type="evidence" value="ECO:0007669"/>
    <property type="project" value="InterPro"/>
</dbReference>
<dbReference type="InterPro" id="IPR010611">
    <property type="entry name" value="3D_dom"/>
</dbReference>
<reference evidence="4" key="1">
    <citation type="submission" date="2018-08" db="EMBL/GenBank/DDBJ databases">
        <authorList>
            <person name="Chevrot R."/>
        </authorList>
    </citation>
    <scope>NUCLEOTIDE SEQUENCE [LARGE SCALE GENOMIC DNA]</scope>
</reference>
<dbReference type="GO" id="GO:0019867">
    <property type="term" value="C:outer membrane"/>
    <property type="evidence" value="ECO:0007669"/>
    <property type="project" value="InterPro"/>
</dbReference>
<gene>
    <name evidence="3" type="ORF">PBLR_13933</name>
</gene>
<organism evidence="3 4">
    <name type="scientific">Paenibacillus alvei</name>
    <name type="common">Bacillus alvei</name>
    <dbReference type="NCBI Taxonomy" id="44250"/>
    <lineage>
        <taxon>Bacteria</taxon>
        <taxon>Bacillati</taxon>
        <taxon>Bacillota</taxon>
        <taxon>Bacilli</taxon>
        <taxon>Bacillales</taxon>
        <taxon>Paenibacillaceae</taxon>
        <taxon>Paenibacillus</taxon>
    </lineage>
</organism>
<accession>A0A383RFT3</accession>
<name>A0A383RFT3_PAEAL</name>
<dbReference type="Gene3D" id="2.40.40.10">
    <property type="entry name" value="RlpA-like domain"/>
    <property type="match status" value="1"/>
</dbReference>
<dbReference type="AlphaFoldDB" id="A0A383RFT3"/>
<evidence type="ECO:0000259" key="2">
    <source>
        <dbReference type="Pfam" id="PF06725"/>
    </source>
</evidence>
<dbReference type="GO" id="GO:0004553">
    <property type="term" value="F:hydrolase activity, hydrolyzing O-glycosyl compounds"/>
    <property type="evidence" value="ECO:0007669"/>
    <property type="project" value="InterPro"/>
</dbReference>
<dbReference type="SUPFAM" id="SSF50685">
    <property type="entry name" value="Barwin-like endoglucanases"/>
    <property type="match status" value="1"/>
</dbReference>
<proteinExistence type="predicted"/>
<dbReference type="Proteomes" id="UP000304148">
    <property type="component" value="Chromosome"/>
</dbReference>
<dbReference type="InterPro" id="IPR051933">
    <property type="entry name" value="Resuscitation_pf_RpfB"/>
</dbReference>
<feature type="domain" description="3D" evidence="2">
    <location>
        <begin position="184"/>
        <end position="245"/>
    </location>
</feature>